<evidence type="ECO:0000313" key="15">
    <source>
        <dbReference type="Proteomes" id="UP000009340"/>
    </source>
</evidence>
<dbReference type="CDD" id="cd07571">
    <property type="entry name" value="ALP_N-acyl_transferase"/>
    <property type="match status" value="1"/>
</dbReference>
<comment type="function">
    <text evidence="12">Catalyzes the phospholipid dependent N-acylation of the N-terminal cysteine of apolipoprotein, the last step in lipoprotein maturation.</text>
</comment>
<dbReference type="InterPro" id="IPR045378">
    <property type="entry name" value="LNT_N"/>
</dbReference>
<dbReference type="Proteomes" id="UP000009340">
    <property type="component" value="Unassembled WGS sequence"/>
</dbReference>
<keyword evidence="9 12" id="KW-0012">Acyltransferase</keyword>
<reference evidence="14" key="1">
    <citation type="submission" date="2012-07" db="EMBL/GenBank/DDBJ databases">
        <authorList>
            <person name="Cummings C."/>
        </authorList>
    </citation>
    <scope>NUCLEOTIDE SEQUENCE</scope>
    <source>
        <strain evidence="14">1330</strain>
    </source>
</reference>
<comment type="pathway">
    <text evidence="12">Protein modification; lipoprotein biosynthesis (N-acyl transfer).</text>
</comment>
<dbReference type="RefSeq" id="WP_007670362.1">
    <property type="nucleotide sequence ID" value="NZ_CAKW01000060.1"/>
</dbReference>
<evidence type="ECO:0000259" key="13">
    <source>
        <dbReference type="PROSITE" id="PS50263"/>
    </source>
</evidence>
<dbReference type="Pfam" id="PF20154">
    <property type="entry name" value="LNT_N"/>
    <property type="match status" value="1"/>
</dbReference>
<comment type="caution">
    <text evidence="12">Lacks conserved residue(s) required for the propagation of feature annotation.</text>
</comment>
<feature type="transmembrane region" description="Helical" evidence="12">
    <location>
        <begin position="489"/>
        <end position="509"/>
    </location>
</feature>
<evidence type="ECO:0000256" key="3">
    <source>
        <dbReference type="ARBA" id="ARBA00022475"/>
    </source>
</evidence>
<evidence type="ECO:0000256" key="9">
    <source>
        <dbReference type="ARBA" id="ARBA00023315"/>
    </source>
</evidence>
<keyword evidence="7 12" id="KW-1133">Transmembrane helix</keyword>
<dbReference type="AlphaFoldDB" id="K8A0C1"/>
<dbReference type="FunFam" id="3.60.110.10:FF:000015">
    <property type="entry name" value="Apolipoprotein N-acyltransferase"/>
    <property type="match status" value="1"/>
</dbReference>
<keyword evidence="5 12" id="KW-0808">Transferase</keyword>
<keyword evidence="3 12" id="KW-1003">Cell membrane</keyword>
<keyword evidence="8 12" id="KW-0472">Membrane</keyword>
<dbReference type="Pfam" id="PF00795">
    <property type="entry name" value="CN_hydrolase"/>
    <property type="match status" value="1"/>
</dbReference>
<evidence type="ECO:0000256" key="5">
    <source>
        <dbReference type="ARBA" id="ARBA00022679"/>
    </source>
</evidence>
<keyword evidence="14" id="KW-0449">Lipoprotein</keyword>
<proteinExistence type="inferred from homology"/>
<dbReference type="PROSITE" id="PS50263">
    <property type="entry name" value="CN_HYDROLASE"/>
    <property type="match status" value="1"/>
</dbReference>
<evidence type="ECO:0000256" key="2">
    <source>
        <dbReference type="ARBA" id="ARBA00010065"/>
    </source>
</evidence>
<protein>
    <recommendedName>
        <fullName evidence="11 12">Apolipoprotein N-acyltransferase</fullName>
        <shortName evidence="12">ALP N-acyltransferase</shortName>
        <ecNumber evidence="11 12">2.3.1.269</ecNumber>
    </recommendedName>
</protein>
<organism evidence="14 15">
    <name type="scientific">Cronobacter condimenti 1330</name>
    <dbReference type="NCBI Taxonomy" id="1073999"/>
    <lineage>
        <taxon>Bacteria</taxon>
        <taxon>Pseudomonadati</taxon>
        <taxon>Pseudomonadota</taxon>
        <taxon>Gammaproteobacteria</taxon>
        <taxon>Enterobacterales</taxon>
        <taxon>Enterobacteriaceae</taxon>
        <taxon>Cronobacter</taxon>
    </lineage>
</organism>
<evidence type="ECO:0000256" key="7">
    <source>
        <dbReference type="ARBA" id="ARBA00022989"/>
    </source>
</evidence>
<evidence type="ECO:0000256" key="4">
    <source>
        <dbReference type="ARBA" id="ARBA00022519"/>
    </source>
</evidence>
<feature type="transmembrane region" description="Helical" evidence="12">
    <location>
        <begin position="195"/>
        <end position="214"/>
    </location>
</feature>
<evidence type="ECO:0000256" key="11">
    <source>
        <dbReference type="ARBA" id="ARBA00067003"/>
    </source>
</evidence>
<evidence type="ECO:0000256" key="1">
    <source>
        <dbReference type="ARBA" id="ARBA00004429"/>
    </source>
</evidence>
<dbReference type="UniPathway" id="UPA00666"/>
<dbReference type="InterPro" id="IPR036526">
    <property type="entry name" value="C-N_Hydrolase_sf"/>
</dbReference>
<name>K8A0C1_9ENTR</name>
<feature type="transmembrane region" description="Helical" evidence="12">
    <location>
        <begin position="89"/>
        <end position="113"/>
    </location>
</feature>
<comment type="subcellular location">
    <subcellularLocation>
        <location evidence="1">Cell inner membrane</location>
        <topology evidence="1">Multi-pass membrane protein</topology>
    </subcellularLocation>
    <subcellularLocation>
        <location evidence="12">Cell membrane</location>
        <topology evidence="12">Multi-pass membrane protein</topology>
    </subcellularLocation>
</comment>
<feature type="transmembrane region" description="Helical" evidence="12">
    <location>
        <begin position="171"/>
        <end position="188"/>
    </location>
</feature>
<dbReference type="GO" id="GO:0042158">
    <property type="term" value="P:lipoprotein biosynthetic process"/>
    <property type="evidence" value="ECO:0007669"/>
    <property type="project" value="UniProtKB-UniRule"/>
</dbReference>
<accession>K8A0C1</accession>
<dbReference type="PANTHER" id="PTHR38686:SF1">
    <property type="entry name" value="APOLIPOPROTEIN N-ACYLTRANSFERASE"/>
    <property type="match status" value="1"/>
</dbReference>
<dbReference type="GO" id="GO:0016410">
    <property type="term" value="F:N-acyltransferase activity"/>
    <property type="evidence" value="ECO:0007669"/>
    <property type="project" value="UniProtKB-UniRule"/>
</dbReference>
<sequence>MALASMIERQRVRLLLALLFGASGTLAFSPYDFWPAALLSLMGLQGLTLNRRPMQSAWIGFAWGLGLFGTGVNWVYVSIAQFGGMPGPVNVALVILLAAYLSLYTGLFAGVLARLWPKADWLRVGIAAPVVWHLTEFLRGWVLTGFPWLQFGYSQIDGPLKGLAPVAGVEAINFLLMAVSGLLVLSLVRRTWKPAVCALVLFALPFPLRYIQWYQPHAERAINVALVQGNIPQSMKWDEGELLNTLRIYFSATRAQLGKAGLIIWPESAIPDLESNQQQFLHDMDTVLRANDATLITGVVDARLNAKNRYDTYNTIITLGAGTPYSYNSANRYHKNHLVPFGEFVPLESILRPLAPFFDLPMSSFSRGPYLQPQLQAHGMKLTAAICYEIILGEQVRDNFRPDTDFLLTISNDAWFGHSIGPWQHFQMARMRALELARPLLRSTNNGVTAVIDANGGVQSIIPQFTREVLNASVTPTSGLTPYARFGDATIWIIVALGGFASVLISLAGADVRKFPLKRSAMLAFFFSGTPFALVNPMI</sequence>
<comment type="catalytic activity">
    <reaction evidence="10 12">
        <text>N-terminal S-1,2-diacyl-sn-glyceryl-L-cysteinyl-[lipoprotein] + a glycerophospholipid = N-acyl-S-1,2-diacyl-sn-glyceryl-L-cysteinyl-[lipoprotein] + a 2-acyl-sn-glycero-3-phospholipid + H(+)</text>
        <dbReference type="Rhea" id="RHEA:48228"/>
        <dbReference type="Rhea" id="RHEA-COMP:14681"/>
        <dbReference type="Rhea" id="RHEA-COMP:14684"/>
        <dbReference type="ChEBI" id="CHEBI:15378"/>
        <dbReference type="ChEBI" id="CHEBI:136912"/>
        <dbReference type="ChEBI" id="CHEBI:140656"/>
        <dbReference type="ChEBI" id="CHEBI:140657"/>
        <dbReference type="ChEBI" id="CHEBI:140660"/>
        <dbReference type="EC" id="2.3.1.269"/>
    </reaction>
</comment>
<comment type="similarity">
    <text evidence="2 12">Belongs to the CN hydrolase family. Apolipoprotein N-acyltransferase subfamily.</text>
</comment>
<dbReference type="InterPro" id="IPR004563">
    <property type="entry name" value="Apolipo_AcylTrfase"/>
</dbReference>
<dbReference type="HAMAP" id="MF_01148">
    <property type="entry name" value="Lnt"/>
    <property type="match status" value="1"/>
</dbReference>
<keyword evidence="6 12" id="KW-0812">Transmembrane</keyword>
<evidence type="ECO:0000256" key="12">
    <source>
        <dbReference type="HAMAP-Rule" id="MF_01148"/>
    </source>
</evidence>
<comment type="caution">
    <text evidence="14">The sequence shown here is derived from an EMBL/GenBank/DDBJ whole genome shotgun (WGS) entry which is preliminary data.</text>
</comment>
<dbReference type="InterPro" id="IPR003010">
    <property type="entry name" value="C-N_Hydrolase"/>
</dbReference>
<dbReference type="Gene3D" id="3.60.110.10">
    <property type="entry name" value="Carbon-nitrogen hydrolase"/>
    <property type="match status" value="1"/>
</dbReference>
<evidence type="ECO:0000256" key="8">
    <source>
        <dbReference type="ARBA" id="ARBA00023136"/>
    </source>
</evidence>
<feature type="domain" description="CN hydrolase" evidence="13">
    <location>
        <begin position="227"/>
        <end position="476"/>
    </location>
</feature>
<dbReference type="GO" id="GO:0005886">
    <property type="term" value="C:plasma membrane"/>
    <property type="evidence" value="ECO:0007669"/>
    <property type="project" value="UniProtKB-SubCell"/>
</dbReference>
<dbReference type="PANTHER" id="PTHR38686">
    <property type="entry name" value="APOLIPOPROTEIN N-ACYLTRANSFERASE"/>
    <property type="match status" value="1"/>
</dbReference>
<dbReference type="STRING" id="1073999.AFK62_05870"/>
<keyword evidence="4" id="KW-0997">Cell inner membrane</keyword>
<evidence type="ECO:0000313" key="14">
    <source>
        <dbReference type="EMBL" id="CCJ72165.1"/>
    </source>
</evidence>
<dbReference type="EMBL" id="CAKW01000060">
    <property type="protein sequence ID" value="CCJ72165.1"/>
    <property type="molecule type" value="Genomic_DNA"/>
</dbReference>
<evidence type="ECO:0000256" key="10">
    <source>
        <dbReference type="ARBA" id="ARBA00051728"/>
    </source>
</evidence>
<dbReference type="EC" id="2.3.1.269" evidence="11 12"/>
<feature type="transmembrane region" description="Helical" evidence="12">
    <location>
        <begin position="57"/>
        <end position="77"/>
    </location>
</feature>
<dbReference type="eggNOG" id="COG0815">
    <property type="taxonomic scope" value="Bacteria"/>
</dbReference>
<gene>
    <name evidence="12" type="primary">lnt</name>
    <name evidence="14" type="ORF">BN137_1523</name>
</gene>
<dbReference type="NCBIfam" id="TIGR00546">
    <property type="entry name" value="lnt"/>
    <property type="match status" value="1"/>
</dbReference>
<evidence type="ECO:0000256" key="6">
    <source>
        <dbReference type="ARBA" id="ARBA00022692"/>
    </source>
</evidence>
<dbReference type="SUPFAM" id="SSF56317">
    <property type="entry name" value="Carbon-nitrogen hydrolase"/>
    <property type="match status" value="1"/>
</dbReference>